<protein>
    <submittedName>
        <fullName evidence="3">ATP-grasp fold protein</fullName>
    </submittedName>
</protein>
<dbReference type="OrthoDB" id="345988at2157"/>
<dbReference type="KEGG" id="nph:NP_4738A"/>
<gene>
    <name evidence="3" type="ordered locus">NP_4738A</name>
</gene>
<dbReference type="AlphaFoldDB" id="A0A1U7EYY9"/>
<dbReference type="HOGENOM" id="CLU_070819_0_0_2"/>
<dbReference type="GeneID" id="3702163"/>
<keyword evidence="4" id="KW-1185">Reference proteome</keyword>
<accession>A0A1U7EYY9</accession>
<dbReference type="InterPro" id="IPR053191">
    <property type="entry name" value="DcsG_Biosynth_Enzyme"/>
</dbReference>
<reference evidence="3 4" key="1">
    <citation type="journal article" date="2005" name="Genome Res.">
        <title>Living with two extremes: conclusions from the genome sequence of Natronomonas pharaonis.</title>
        <authorList>
            <person name="Falb M."/>
            <person name="Pfeiffer F."/>
            <person name="Palm P."/>
            <person name="Rodewald K."/>
            <person name="Hickmann V."/>
            <person name="Tittor J."/>
            <person name="Oesterhelt D."/>
        </authorList>
    </citation>
    <scope>NUCLEOTIDE SEQUENCE [LARGE SCALE GENOMIC DNA]</scope>
    <source>
        <strain evidence="4">ATCC 35678 / DSM 2160 / CIP 103997 / JCM 8858 / NBRC 14720 / NCIMB 2260 / Gabara</strain>
    </source>
</reference>
<dbReference type="EMBL" id="CR936257">
    <property type="protein sequence ID" value="CAI50460.1"/>
    <property type="molecule type" value="Genomic_DNA"/>
</dbReference>
<keyword evidence="1" id="KW-0547">Nucleotide-binding</keyword>
<dbReference type="STRING" id="348780.NP_4738A"/>
<dbReference type="EnsemblBacteria" id="CAI50460">
    <property type="protein sequence ID" value="CAI50460"/>
    <property type="gene ID" value="NP_4738A"/>
</dbReference>
<dbReference type="GO" id="GO:0005524">
    <property type="term" value="F:ATP binding"/>
    <property type="evidence" value="ECO:0007669"/>
    <property type="project" value="UniProtKB-UniRule"/>
</dbReference>
<evidence type="ECO:0000256" key="1">
    <source>
        <dbReference type="PROSITE-ProRule" id="PRU00409"/>
    </source>
</evidence>
<feature type="domain" description="ATP-grasp" evidence="2">
    <location>
        <begin position="101"/>
        <end position="294"/>
    </location>
</feature>
<dbReference type="eggNOG" id="arCOG01589">
    <property type="taxonomic scope" value="Archaea"/>
</dbReference>
<dbReference type="PANTHER" id="PTHR39217:SF1">
    <property type="entry name" value="GLUTATHIONE SYNTHETASE"/>
    <property type="match status" value="1"/>
</dbReference>
<dbReference type="RefSeq" id="WP_011324073.1">
    <property type="nucleotide sequence ID" value="NC_007426.1"/>
</dbReference>
<evidence type="ECO:0000313" key="3">
    <source>
        <dbReference type="EMBL" id="CAI50460.1"/>
    </source>
</evidence>
<keyword evidence="1" id="KW-0067">ATP-binding</keyword>
<organism evidence="3 4">
    <name type="scientific">Natronomonas pharaonis (strain ATCC 35678 / DSM 2160 / CIP 103997 / JCM 8858 / NBRC 14720 / NCIMB 2260 / Gabara)</name>
    <name type="common">Halobacterium pharaonis</name>
    <dbReference type="NCBI Taxonomy" id="348780"/>
    <lineage>
        <taxon>Archaea</taxon>
        <taxon>Methanobacteriati</taxon>
        <taxon>Methanobacteriota</taxon>
        <taxon>Stenosarchaea group</taxon>
        <taxon>Halobacteria</taxon>
        <taxon>Halobacteriales</taxon>
        <taxon>Natronomonadaceae</taxon>
        <taxon>Natronomonas</taxon>
    </lineage>
</organism>
<dbReference type="Proteomes" id="UP000002698">
    <property type="component" value="Chromosome"/>
</dbReference>
<evidence type="ECO:0000313" key="4">
    <source>
        <dbReference type="Proteomes" id="UP000002698"/>
    </source>
</evidence>
<proteinExistence type="predicted"/>
<dbReference type="InterPro" id="IPR011761">
    <property type="entry name" value="ATP-grasp"/>
</dbReference>
<sequence>MTDDSPAVALLTGRDHPDLTEDGRALADELKRRGIHAEPVVWSTADVDRLGDYDAALIRACWDYHTDLDGFLSFLEALSASAVAVYNPLAVVRWNAHKSYYQDLAAAGLPVPPSVCLDAGTDTSLEGILEAHGWAEAVVKPAVGAGSEGVWRTTLETAAADQQRFVAACADSDVVVQQYRPEIKHGERSLVFVDGEYSHAWNDPTKPDDFSDFEPPAFGYEPDDKTRETARAVLDVACEQAGYTPADLPYARVDYVDSDDGLLVLEVELIEPNLGLVGAGAVERLAEAVAKRLS</sequence>
<dbReference type="PROSITE" id="PS50975">
    <property type="entry name" value="ATP_GRASP"/>
    <property type="match status" value="1"/>
</dbReference>
<dbReference type="GO" id="GO:0046872">
    <property type="term" value="F:metal ion binding"/>
    <property type="evidence" value="ECO:0007669"/>
    <property type="project" value="InterPro"/>
</dbReference>
<dbReference type="SUPFAM" id="SSF56059">
    <property type="entry name" value="Glutathione synthetase ATP-binding domain-like"/>
    <property type="match status" value="1"/>
</dbReference>
<name>A0A1U7EYY9_NATPD</name>
<evidence type="ECO:0000259" key="2">
    <source>
        <dbReference type="PROSITE" id="PS50975"/>
    </source>
</evidence>
<dbReference type="PANTHER" id="PTHR39217">
    <property type="match status" value="1"/>
</dbReference>